<feature type="transmembrane region" description="Helical" evidence="7">
    <location>
        <begin position="194"/>
        <end position="214"/>
    </location>
</feature>
<evidence type="ECO:0000256" key="4">
    <source>
        <dbReference type="ARBA" id="ARBA00022692"/>
    </source>
</evidence>
<accession>A0A6L6QKM2</accession>
<evidence type="ECO:0000256" key="3">
    <source>
        <dbReference type="ARBA" id="ARBA00022475"/>
    </source>
</evidence>
<dbReference type="PANTHER" id="PTHR30587:SF2">
    <property type="entry name" value="SURFACE PRESENTATION OF ANTIGENS PROTEIN SPAP"/>
    <property type="match status" value="1"/>
</dbReference>
<dbReference type="PRINTS" id="PR01302">
    <property type="entry name" value="TYPE3IMPPROT"/>
</dbReference>
<feature type="transmembrane region" description="Helical" evidence="7">
    <location>
        <begin position="158"/>
        <end position="182"/>
    </location>
</feature>
<reference evidence="8 9" key="1">
    <citation type="submission" date="2019-11" db="EMBL/GenBank/DDBJ databases">
        <title>Type strains purchased from KCTC, JCM and DSMZ.</title>
        <authorList>
            <person name="Lu H."/>
        </authorList>
    </citation>
    <scope>NUCLEOTIDE SEQUENCE [LARGE SCALE GENOMIC DNA]</scope>
    <source>
        <strain evidence="8 9">JCM 31587</strain>
    </source>
</reference>
<comment type="caution">
    <text evidence="7">Lacks conserved residue(s) required for the propagation of feature annotation.</text>
</comment>
<evidence type="ECO:0000256" key="2">
    <source>
        <dbReference type="ARBA" id="ARBA00006257"/>
    </source>
</evidence>
<keyword evidence="3 7" id="KW-1003">Cell membrane</keyword>
<keyword evidence="6 7" id="KW-0472">Membrane</keyword>
<dbReference type="OrthoDB" id="9805111at2"/>
<dbReference type="EMBL" id="WNKX01000015">
    <property type="protein sequence ID" value="MTW12634.1"/>
    <property type="molecule type" value="Genomic_DNA"/>
</dbReference>
<dbReference type="NCBIfam" id="TIGR01102">
    <property type="entry name" value="yscR"/>
    <property type="match status" value="1"/>
</dbReference>
<dbReference type="InterPro" id="IPR005773">
    <property type="entry name" value="T3SS_YscR-like"/>
</dbReference>
<dbReference type="PROSITE" id="PS01061">
    <property type="entry name" value="FLIP_2"/>
    <property type="match status" value="1"/>
</dbReference>
<dbReference type="PROSITE" id="PS01060">
    <property type="entry name" value="FLIP_1"/>
    <property type="match status" value="1"/>
</dbReference>
<keyword evidence="9" id="KW-1185">Reference proteome</keyword>
<evidence type="ECO:0000256" key="1">
    <source>
        <dbReference type="ARBA" id="ARBA00004651"/>
    </source>
</evidence>
<comment type="subcellular location">
    <subcellularLocation>
        <location evidence="1">Cell membrane</location>
        <topology evidence="1">Multi-pass membrane protein</topology>
    </subcellularLocation>
</comment>
<evidence type="ECO:0000256" key="6">
    <source>
        <dbReference type="ARBA" id="ARBA00023136"/>
    </source>
</evidence>
<keyword evidence="5 7" id="KW-1133">Transmembrane helix</keyword>
<dbReference type="RefSeq" id="WP_155455644.1">
    <property type="nucleotide sequence ID" value="NZ_WNKX01000015.1"/>
</dbReference>
<dbReference type="GO" id="GO:0009306">
    <property type="term" value="P:protein secretion"/>
    <property type="evidence" value="ECO:0007669"/>
    <property type="project" value="UniProtKB-UniRule"/>
</dbReference>
<dbReference type="Pfam" id="PF00813">
    <property type="entry name" value="FliP"/>
    <property type="match status" value="1"/>
</dbReference>
<dbReference type="Proteomes" id="UP000472320">
    <property type="component" value="Unassembled WGS sequence"/>
</dbReference>
<proteinExistence type="inferred from homology"/>
<dbReference type="AlphaFoldDB" id="A0A6L6QKM2"/>
<sequence>MPDPIIVITTLGLLGLAPFLAVMVTSYSKIVVVTSLVRNALGLQQVPPNLVLNGLAIIVSLYIMAPVTSKITDTVQAQVKPGQQLNAGSFFDILGLAREPLRGFLSKHTNPREREFFVRSAGKIWPVERAEALKGDDLLVLVPAFTVTELTAAFKIGFLIYLAFVIIDLVVANILVSMGMMMFSPTVVSVPLKLLLFVVLDGWSKLVHGLILTYQ</sequence>
<evidence type="ECO:0000256" key="7">
    <source>
        <dbReference type="RuleBase" id="RU362070"/>
    </source>
</evidence>
<dbReference type="InterPro" id="IPR005838">
    <property type="entry name" value="T3SS_IM_P"/>
</dbReference>
<comment type="caution">
    <text evidence="8">The sequence shown here is derived from an EMBL/GenBank/DDBJ whole genome shotgun (WGS) entry which is preliminary data.</text>
</comment>
<organism evidence="8 9">
    <name type="scientific">Massilia eburnea</name>
    <dbReference type="NCBI Taxonomy" id="1776165"/>
    <lineage>
        <taxon>Bacteria</taxon>
        <taxon>Pseudomonadati</taxon>
        <taxon>Pseudomonadota</taxon>
        <taxon>Betaproteobacteria</taxon>
        <taxon>Burkholderiales</taxon>
        <taxon>Oxalobacteraceae</taxon>
        <taxon>Telluria group</taxon>
        <taxon>Massilia</taxon>
    </lineage>
</organism>
<evidence type="ECO:0000313" key="8">
    <source>
        <dbReference type="EMBL" id="MTW12634.1"/>
    </source>
</evidence>
<dbReference type="PANTHER" id="PTHR30587">
    <property type="entry name" value="FLAGELLAR BIOSYNTHETIC PROTEIN FLIP"/>
    <property type="match status" value="1"/>
</dbReference>
<evidence type="ECO:0000313" key="9">
    <source>
        <dbReference type="Proteomes" id="UP000472320"/>
    </source>
</evidence>
<dbReference type="GO" id="GO:0005886">
    <property type="term" value="C:plasma membrane"/>
    <property type="evidence" value="ECO:0007669"/>
    <property type="project" value="UniProtKB-SubCell"/>
</dbReference>
<comment type="similarity">
    <text evidence="2 7">Belongs to the FliP/MopC/SpaP family.</text>
</comment>
<name>A0A6L6QKM2_9BURK</name>
<dbReference type="NCBIfam" id="NF009438">
    <property type="entry name" value="PRK12797.1"/>
    <property type="match status" value="1"/>
</dbReference>
<gene>
    <name evidence="8" type="ORF">GM658_18655</name>
</gene>
<keyword evidence="4 7" id="KW-0812">Transmembrane</keyword>
<feature type="transmembrane region" description="Helical" evidence="7">
    <location>
        <begin position="45"/>
        <end position="65"/>
    </location>
</feature>
<evidence type="ECO:0000256" key="5">
    <source>
        <dbReference type="ARBA" id="ARBA00022989"/>
    </source>
</evidence>
<protein>
    <submittedName>
        <fullName evidence="8">EscR/YscR/HrcR family type III secretion system export apparatus protein</fullName>
    </submittedName>
</protein>